<gene>
    <name evidence="1" type="ORF">MCOR_28783</name>
</gene>
<keyword evidence="2" id="KW-1185">Reference proteome</keyword>
<dbReference type="Proteomes" id="UP000507470">
    <property type="component" value="Unassembled WGS sequence"/>
</dbReference>
<organism evidence="1 2">
    <name type="scientific">Mytilus coruscus</name>
    <name type="common">Sea mussel</name>
    <dbReference type="NCBI Taxonomy" id="42192"/>
    <lineage>
        <taxon>Eukaryota</taxon>
        <taxon>Metazoa</taxon>
        <taxon>Spiralia</taxon>
        <taxon>Lophotrochozoa</taxon>
        <taxon>Mollusca</taxon>
        <taxon>Bivalvia</taxon>
        <taxon>Autobranchia</taxon>
        <taxon>Pteriomorphia</taxon>
        <taxon>Mytilida</taxon>
        <taxon>Mytiloidea</taxon>
        <taxon>Mytilidae</taxon>
        <taxon>Mytilinae</taxon>
        <taxon>Mytilus</taxon>
    </lineage>
</organism>
<name>A0A6J8CBZ9_MYTCO</name>
<proteinExistence type="predicted"/>
<protein>
    <recommendedName>
        <fullName evidence="3">Endonuclease/exonuclease/phosphatase domain-containing protein</fullName>
    </recommendedName>
</protein>
<accession>A0A6J8CBZ9</accession>
<dbReference type="OrthoDB" id="10428599at2759"/>
<dbReference type="Gene3D" id="3.60.10.10">
    <property type="entry name" value="Endonuclease/exonuclease/phosphatase"/>
    <property type="match status" value="1"/>
</dbReference>
<dbReference type="EMBL" id="CACVKT020005246">
    <property type="protein sequence ID" value="CAC5393973.1"/>
    <property type="molecule type" value="Genomic_DNA"/>
</dbReference>
<reference evidence="1 2" key="1">
    <citation type="submission" date="2020-06" db="EMBL/GenBank/DDBJ databases">
        <authorList>
            <person name="Li R."/>
            <person name="Bekaert M."/>
        </authorList>
    </citation>
    <scope>NUCLEOTIDE SEQUENCE [LARGE SCALE GENOMIC DNA]</scope>
    <source>
        <strain evidence="2">wild</strain>
    </source>
</reference>
<evidence type="ECO:0008006" key="3">
    <source>
        <dbReference type="Google" id="ProtNLM"/>
    </source>
</evidence>
<sequence length="160" mass="18666">MLGDYNSRTVNLSDFYDTDPDHSFENNFTNYVESSDVDILDEFGIPRLRNSIDTVVNGYGRKCIDFCKNNKMFILNGRMEKNRTGNPTSRHSSVIDYVLSSSQFLYKSKFEVLQFCKLFSDVHYPLSLQLYTNDETKDNLLTKTFCCGDEKVNKWKNEKK</sequence>
<dbReference type="InterPro" id="IPR036691">
    <property type="entry name" value="Endo/exonu/phosph_ase_sf"/>
</dbReference>
<evidence type="ECO:0000313" key="2">
    <source>
        <dbReference type="Proteomes" id="UP000507470"/>
    </source>
</evidence>
<evidence type="ECO:0000313" key="1">
    <source>
        <dbReference type="EMBL" id="CAC5393973.1"/>
    </source>
</evidence>
<dbReference type="AlphaFoldDB" id="A0A6J8CBZ9"/>